<accession>A0AAW1GU08</accession>
<dbReference type="PANTHER" id="PTHR31234">
    <property type="entry name" value="LATE EMBRYOGENESIS ABUNDANT (LEA) HYDROXYPROLINE-RICH GLYCOPROTEIN FAMILY"/>
    <property type="match status" value="1"/>
</dbReference>
<evidence type="ECO:0000313" key="4">
    <source>
        <dbReference type="EMBL" id="KAK9665911.1"/>
    </source>
</evidence>
<keyword evidence="2 3" id="KW-0472">Membrane</keyword>
<reference evidence="4" key="1">
    <citation type="submission" date="2024-03" db="EMBL/GenBank/DDBJ databases">
        <title>WGS assembly of Saponaria officinalis var. Norfolk2.</title>
        <authorList>
            <person name="Jenkins J."/>
            <person name="Shu S."/>
            <person name="Grimwood J."/>
            <person name="Barry K."/>
            <person name="Goodstein D."/>
            <person name="Schmutz J."/>
            <person name="Leebens-Mack J."/>
            <person name="Osbourn A."/>
        </authorList>
    </citation>
    <scope>NUCLEOTIDE SEQUENCE [LARGE SCALE GENOMIC DNA]</scope>
    <source>
        <strain evidence="4">JIC</strain>
    </source>
</reference>
<proteinExistence type="predicted"/>
<keyword evidence="3" id="KW-1133">Transmembrane helix</keyword>
<keyword evidence="5" id="KW-1185">Reference proteome</keyword>
<comment type="subcellular location">
    <subcellularLocation>
        <location evidence="1">Membrane</location>
    </subcellularLocation>
</comment>
<comment type="caution">
    <text evidence="4">The sequence shown here is derived from an EMBL/GenBank/DDBJ whole genome shotgun (WGS) entry which is preliminary data.</text>
</comment>
<evidence type="ECO:0000256" key="2">
    <source>
        <dbReference type="ARBA" id="ARBA00023136"/>
    </source>
</evidence>
<dbReference type="EMBL" id="JBDFQZ010000014">
    <property type="protein sequence ID" value="KAK9665911.1"/>
    <property type="molecule type" value="Genomic_DNA"/>
</dbReference>
<evidence type="ECO:0000256" key="3">
    <source>
        <dbReference type="SAM" id="Phobius"/>
    </source>
</evidence>
<dbReference type="InterPro" id="IPR044839">
    <property type="entry name" value="NDR1-like"/>
</dbReference>
<protein>
    <recommendedName>
        <fullName evidence="6">Late embryogenesis abundant protein LEA-2 subgroup domain-containing protein</fullName>
    </recommendedName>
</protein>
<sequence length="191" mass="22343">MSKTCTIIIVVNFFILGGAAVFIAWLADRIKFPQFDIDQAALNSFNFTNDNIFSVNFIFIIRSHNIDSKYTIFYDHIAVSVYHENYSLAYETLGHFAENDRRDDIVFTSHPTAKNVLIKDDHVAENIRNESKLRHVDFEVMIRVFVRFEKKGWNRKQYLLKSMCSPVVIDLHTGKSIKRTDCYLDNYTIEK</sequence>
<dbReference type="AlphaFoldDB" id="A0AAW1GU08"/>
<dbReference type="GO" id="GO:0098542">
    <property type="term" value="P:defense response to other organism"/>
    <property type="evidence" value="ECO:0007669"/>
    <property type="project" value="InterPro"/>
</dbReference>
<gene>
    <name evidence="4" type="ORF">RND81_14G145100</name>
</gene>
<feature type="transmembrane region" description="Helical" evidence="3">
    <location>
        <begin position="6"/>
        <end position="27"/>
    </location>
</feature>
<organism evidence="4 5">
    <name type="scientific">Saponaria officinalis</name>
    <name type="common">Common soapwort</name>
    <name type="synonym">Lychnis saponaria</name>
    <dbReference type="NCBI Taxonomy" id="3572"/>
    <lineage>
        <taxon>Eukaryota</taxon>
        <taxon>Viridiplantae</taxon>
        <taxon>Streptophyta</taxon>
        <taxon>Embryophyta</taxon>
        <taxon>Tracheophyta</taxon>
        <taxon>Spermatophyta</taxon>
        <taxon>Magnoliopsida</taxon>
        <taxon>eudicotyledons</taxon>
        <taxon>Gunneridae</taxon>
        <taxon>Pentapetalae</taxon>
        <taxon>Caryophyllales</taxon>
        <taxon>Caryophyllaceae</taxon>
        <taxon>Caryophylleae</taxon>
        <taxon>Saponaria</taxon>
    </lineage>
</organism>
<evidence type="ECO:0000313" key="5">
    <source>
        <dbReference type="Proteomes" id="UP001443914"/>
    </source>
</evidence>
<evidence type="ECO:0008006" key="6">
    <source>
        <dbReference type="Google" id="ProtNLM"/>
    </source>
</evidence>
<name>A0AAW1GU08_SAPOF</name>
<evidence type="ECO:0000256" key="1">
    <source>
        <dbReference type="ARBA" id="ARBA00004370"/>
    </source>
</evidence>
<keyword evidence="3" id="KW-0812">Transmembrane</keyword>
<dbReference type="Proteomes" id="UP001443914">
    <property type="component" value="Unassembled WGS sequence"/>
</dbReference>
<dbReference type="GO" id="GO:0005886">
    <property type="term" value="C:plasma membrane"/>
    <property type="evidence" value="ECO:0007669"/>
    <property type="project" value="TreeGrafter"/>
</dbReference>
<dbReference type="PANTHER" id="PTHR31234:SF2">
    <property type="entry name" value="OS05G0199100 PROTEIN"/>
    <property type="match status" value="1"/>
</dbReference>